<gene>
    <name evidence="1" type="ORF">F5897_001367</name>
</gene>
<dbReference type="GO" id="GO:0008168">
    <property type="term" value="F:methyltransferase activity"/>
    <property type="evidence" value="ECO:0007669"/>
    <property type="project" value="UniProtKB-KW"/>
</dbReference>
<comment type="caution">
    <text evidence="1">The sequence shown here is derived from an EMBL/GenBank/DDBJ whole genome shotgun (WGS) entry which is preliminary data.</text>
</comment>
<protein>
    <submittedName>
        <fullName evidence="1">S-methylmethionine-dependent homocysteine/selenocysteine methylase</fullName>
    </submittedName>
</protein>
<name>A0A840DG82_9MICO</name>
<organism evidence="1 2">
    <name type="scientific">Canibacter oris</name>
    <dbReference type="NCBI Taxonomy" id="1365628"/>
    <lineage>
        <taxon>Bacteria</taxon>
        <taxon>Bacillati</taxon>
        <taxon>Actinomycetota</taxon>
        <taxon>Actinomycetes</taxon>
        <taxon>Micrococcales</taxon>
        <taxon>Microbacteriaceae</taxon>
        <taxon>Canibacter</taxon>
    </lineage>
</organism>
<dbReference type="EMBL" id="JACIFD010000014">
    <property type="protein sequence ID" value="MBB4072044.1"/>
    <property type="molecule type" value="Genomic_DNA"/>
</dbReference>
<evidence type="ECO:0000313" key="1">
    <source>
        <dbReference type="EMBL" id="MBB4072044.1"/>
    </source>
</evidence>
<dbReference type="Proteomes" id="UP000571183">
    <property type="component" value="Unassembled WGS sequence"/>
</dbReference>
<keyword evidence="2" id="KW-1185">Reference proteome</keyword>
<proteinExistence type="predicted"/>
<dbReference type="AlphaFoldDB" id="A0A840DG82"/>
<dbReference type="GO" id="GO:0032259">
    <property type="term" value="P:methylation"/>
    <property type="evidence" value="ECO:0007669"/>
    <property type="project" value="UniProtKB-KW"/>
</dbReference>
<sequence length="116" mass="13324">MSGWEPSEYTEFFYDGNGQLIGAKTYREPEWCQADVSSLLAYVESQRLGSHGQPMSEAISPLADPSNPEQAWDYEVSVYMDFAQRRLEQFQKAFRAQYGDDADSSAYRFIVKKKDL</sequence>
<keyword evidence="1" id="KW-0808">Transferase</keyword>
<evidence type="ECO:0000313" key="2">
    <source>
        <dbReference type="Proteomes" id="UP000571183"/>
    </source>
</evidence>
<dbReference type="RefSeq" id="WP_183304965.1">
    <property type="nucleotide sequence ID" value="NZ_JACIFD010000014.1"/>
</dbReference>
<reference evidence="1" key="1">
    <citation type="submission" date="2020-08" db="EMBL/GenBank/DDBJ databases">
        <title>Sequencing the genomes of 1000 actinobacteria strains.</title>
        <authorList>
            <person name="Klenk H.-P."/>
        </authorList>
    </citation>
    <scope>NUCLEOTIDE SEQUENCE [LARGE SCALE GENOMIC DNA]</scope>
    <source>
        <strain evidence="1">DSM 27064</strain>
    </source>
</reference>
<accession>A0A840DG82</accession>
<keyword evidence="1" id="KW-0489">Methyltransferase</keyword>